<gene>
    <name evidence="4" type="ORF">RM555_04795</name>
</gene>
<keyword evidence="2 4" id="KW-0808">Transferase</keyword>
<dbReference type="RefSeq" id="WP_311410626.1">
    <property type="nucleotide sequence ID" value="NZ_JAVRFL010000004.1"/>
</dbReference>
<dbReference type="Pfam" id="PF13649">
    <property type="entry name" value="Methyltransf_25"/>
    <property type="match status" value="1"/>
</dbReference>
<dbReference type="PANTHER" id="PTHR43861">
    <property type="entry name" value="TRANS-ACONITATE 2-METHYLTRANSFERASE-RELATED"/>
    <property type="match status" value="1"/>
</dbReference>
<dbReference type="InterPro" id="IPR041698">
    <property type="entry name" value="Methyltransf_25"/>
</dbReference>
<evidence type="ECO:0000259" key="3">
    <source>
        <dbReference type="Pfam" id="PF13649"/>
    </source>
</evidence>
<keyword evidence="5" id="KW-1185">Reference proteome</keyword>
<dbReference type="Proteomes" id="UP001180973">
    <property type="component" value="Unassembled WGS sequence"/>
</dbReference>
<dbReference type="Gene3D" id="3.40.50.150">
    <property type="entry name" value="Vaccinia Virus protein VP39"/>
    <property type="match status" value="1"/>
</dbReference>
<dbReference type="GO" id="GO:0032259">
    <property type="term" value="P:methylation"/>
    <property type="evidence" value="ECO:0007669"/>
    <property type="project" value="UniProtKB-KW"/>
</dbReference>
<evidence type="ECO:0000313" key="5">
    <source>
        <dbReference type="Proteomes" id="UP001180973"/>
    </source>
</evidence>
<evidence type="ECO:0000256" key="2">
    <source>
        <dbReference type="ARBA" id="ARBA00022679"/>
    </source>
</evidence>
<reference evidence="4" key="1">
    <citation type="submission" date="2023-09" db="EMBL/GenBank/DDBJ databases">
        <title>30 novel species of actinomycetes from the DSMZ collection.</title>
        <authorList>
            <person name="Nouioui I."/>
        </authorList>
    </citation>
    <scope>NUCLEOTIDE SEQUENCE</scope>
    <source>
        <strain evidence="4">DSM 115977</strain>
    </source>
</reference>
<feature type="domain" description="Methyltransferase" evidence="3">
    <location>
        <begin position="54"/>
        <end position="144"/>
    </location>
</feature>
<organism evidence="4 5">
    <name type="scientific">Micromonospora reichwaldensis</name>
    <dbReference type="NCBI Taxonomy" id="3075516"/>
    <lineage>
        <taxon>Bacteria</taxon>
        <taxon>Bacillati</taxon>
        <taxon>Actinomycetota</taxon>
        <taxon>Actinomycetes</taxon>
        <taxon>Micromonosporales</taxon>
        <taxon>Micromonosporaceae</taxon>
        <taxon>Micromonospora</taxon>
    </lineage>
</organism>
<dbReference type="GO" id="GO:0008168">
    <property type="term" value="F:methyltransferase activity"/>
    <property type="evidence" value="ECO:0007669"/>
    <property type="project" value="UniProtKB-KW"/>
</dbReference>
<dbReference type="EMBL" id="JAVRFL010000004">
    <property type="protein sequence ID" value="MDT0528313.1"/>
    <property type="molecule type" value="Genomic_DNA"/>
</dbReference>
<evidence type="ECO:0000313" key="4">
    <source>
        <dbReference type="EMBL" id="MDT0528313.1"/>
    </source>
</evidence>
<comment type="caution">
    <text evidence="4">The sequence shown here is derived from an EMBL/GenBank/DDBJ whole genome shotgun (WGS) entry which is preliminary data.</text>
</comment>
<protein>
    <submittedName>
        <fullName evidence="4">Class I SAM-dependent methyltransferase</fullName>
        <ecNumber evidence="4">2.1.-.-</ecNumber>
    </submittedName>
</protein>
<dbReference type="InterPro" id="IPR029063">
    <property type="entry name" value="SAM-dependent_MTases_sf"/>
</dbReference>
<dbReference type="CDD" id="cd02440">
    <property type="entry name" value="AdoMet_MTases"/>
    <property type="match status" value="1"/>
</dbReference>
<dbReference type="PANTHER" id="PTHR43861:SF1">
    <property type="entry name" value="TRANS-ACONITATE 2-METHYLTRANSFERASE"/>
    <property type="match status" value="1"/>
</dbReference>
<accession>A0ABU2WQW8</accession>
<evidence type="ECO:0000256" key="1">
    <source>
        <dbReference type="ARBA" id="ARBA00022603"/>
    </source>
</evidence>
<dbReference type="EC" id="2.1.-.-" evidence="4"/>
<dbReference type="SUPFAM" id="SSF53335">
    <property type="entry name" value="S-adenosyl-L-methionine-dependent methyltransferases"/>
    <property type="match status" value="1"/>
</dbReference>
<sequence length="221" mass="24122">MTGPDHLHDTRASYDAMAAEYAEQFQDALADMPWDRAVLTGFADLVRAAGNGPVADVGCGPGRLTGYLHGLGLDVFGIDLSPRMVEIARRAHPDLRFEVGAMPHLELPDASLGGVVAWYSTIHVPDELLPAAFADLRRVLAPGGHLVLAFQVGDEPLHLTEGFGGHSISLSFRRRRPDRVAELLTEAGLDVRARLVREPETYPFQQERTPQAYLVARRPVG</sequence>
<keyword evidence="1 4" id="KW-0489">Methyltransferase</keyword>
<name>A0ABU2WQW8_9ACTN</name>
<proteinExistence type="predicted"/>